<dbReference type="OrthoDB" id="338970at2759"/>
<dbReference type="Pfam" id="PF03177">
    <property type="entry name" value="Nucleoporin_C"/>
    <property type="match status" value="1"/>
</dbReference>
<comment type="subcellular location">
    <subcellularLocation>
        <location evidence="1">Nucleus</location>
    </subcellularLocation>
</comment>
<dbReference type="GO" id="GO:0000972">
    <property type="term" value="P:transcription-dependent tethering of RNA polymerase II gene DNA at nuclear periphery"/>
    <property type="evidence" value="ECO:0007669"/>
    <property type="project" value="TreeGrafter"/>
</dbReference>
<evidence type="ECO:0000313" key="8">
    <source>
        <dbReference type="Proteomes" id="UP000007148"/>
    </source>
</evidence>
<evidence type="ECO:0000259" key="6">
    <source>
        <dbReference type="Pfam" id="PF08801"/>
    </source>
</evidence>
<dbReference type="InterPro" id="IPR007187">
    <property type="entry name" value="Nucleoporin_Nup133/Nup155_C"/>
</dbReference>
<evidence type="ECO:0000259" key="5">
    <source>
        <dbReference type="Pfam" id="PF03177"/>
    </source>
</evidence>
<dbReference type="InterPro" id="IPR004870">
    <property type="entry name" value="Nucleoporin_Nup155"/>
</dbReference>
<dbReference type="InterPro" id="IPR042533">
    <property type="entry name" value="Nucleoporin_Nup155_C_1"/>
</dbReference>
<dbReference type="GO" id="GO:0006606">
    <property type="term" value="P:protein import into nucleus"/>
    <property type="evidence" value="ECO:0007669"/>
    <property type="project" value="TreeGrafter"/>
</dbReference>
<evidence type="ECO:0000256" key="3">
    <source>
        <dbReference type="ARBA" id="ARBA00022448"/>
    </source>
</evidence>
<dbReference type="eggNOG" id="KOG1900">
    <property type="taxonomic scope" value="Eukaryota"/>
</dbReference>
<dbReference type="Pfam" id="PF08801">
    <property type="entry name" value="Nucleoporin_N"/>
    <property type="match status" value="1"/>
</dbReference>
<dbReference type="OMA" id="SWAPFQK"/>
<dbReference type="PANTHER" id="PTHR10350:SF6">
    <property type="entry name" value="NUCLEAR PORE COMPLEX PROTEIN NUP155"/>
    <property type="match status" value="1"/>
</dbReference>
<dbReference type="Gene3D" id="1.25.40.450">
    <property type="entry name" value="Nucleoporin, helical domain, N-terminal subdomain"/>
    <property type="match status" value="1"/>
</dbReference>
<dbReference type="InterPro" id="IPR042538">
    <property type="entry name" value="Nucleoporin_Nup155_C_3"/>
</dbReference>
<dbReference type="GO" id="GO:0017056">
    <property type="term" value="F:structural constituent of nuclear pore"/>
    <property type="evidence" value="ECO:0007669"/>
    <property type="project" value="InterPro"/>
</dbReference>
<dbReference type="GO" id="GO:0044611">
    <property type="term" value="C:nuclear pore inner ring"/>
    <property type="evidence" value="ECO:0007669"/>
    <property type="project" value="TreeGrafter"/>
</dbReference>
<dbReference type="Proteomes" id="UP000007148">
    <property type="component" value="Unassembled WGS sequence"/>
</dbReference>
<dbReference type="InterPro" id="IPR014908">
    <property type="entry name" value="Nucleoporin_Nup133/Nup155_N"/>
</dbReference>
<evidence type="ECO:0000313" key="7">
    <source>
        <dbReference type="EMBL" id="CCA71270.1"/>
    </source>
</evidence>
<evidence type="ECO:0000256" key="4">
    <source>
        <dbReference type="ARBA" id="ARBA00023242"/>
    </source>
</evidence>
<sequence length="1356" mass="148753">MPVSAKLNASVPIADLETAAKTIKEHIQADAARVPDLDVALGALSGKPALHRISYTDTPSDAWLPFLIRKTVQLPPALLDELNVVPQACGMDLLPEIHCAYITMNHQLYLWDYSAGSEFLRYEEQPNNITSVALVRPKAGIFIDAIEWLLVIATKANLLLLGLSKDAATGEIKLYQTDMSVPTDGDMDNIVGTQDGRVFMTGVEDGNLYELLYQVEEGWFTKKIRLNNLTIGALQNILPSLFSYKQSDKIVLLAVDDERHYLYAYTQTNYSITVYSLGQPGSNQFAPIGVVSSLFQAIHPLLPPNPSARKFVSKDGFGVLSLHVVPRAESRSICLIAVTFTGLRIYLSDGRASLYGGGFRAIHLRFPPPQTETSNLGEVAQSACTNGAFVCAYAPDQATDSNPIVAASVDMGSLIKAQASAATAGGPGLVTAPGHSTSGLYNPYPAQRVPLYEYSDAFQVAGRTWALKRLIKASSITRSATTPSIYVTGSSYPSALNSLVTQFTEPPDQFAVLSNVALSFVVRKRPSDILKGIIDSDAGVVIGGAPGQTELSSFSDSFGRDETCAQLLALAAGNSFLSPEACEPSSYSATGGATILGSGKDYRISNLASQAFFERGGKPAWIDRGAFGAVSGTSDAHGQVIYSGRREGLALYMARLLRPIWNEKVTNANATGRQESLVSDQLLFSIQRNLNFLQEFIQANQHSFNYSANELGLNRPSTEQEAWKGEATSMAQLQNLLSQTIEAINFVLFLIDYKISDVIASCDKQTQDAVARLTYCDLVTSKQGRDVARSLLNAVINQQLSYQIGLDAISETLQQRCGSFCSSDDVMQYKAMENLRKAKELPPLSKERQNCMAEALRLFDKGISNMSLHALTDVVSEFRDLRWPIGAVELPLRCAVAWDPDNLALEWRPPQRVDHDTVSQGSVATLNPYGQGVGPDHAAALKEAWEVRMRCYTLALESLELFNSAQSATSEADFELANNLRNEAWNVALTNSDATFHSRLYDWCMEKGLSDVLLNAQTPFIEKHLSSTPFSRDKLQLLWQYYVKNGLYLRAAHVLFELAKTPELSISLADRQEYLTLAVSNARSHAGSELSRHESGVEFLTIAEEHLEVAAVQVEILAEVQKLAILKGGAAALGDAWGGMELLEGTLLTISQLYELYANPLNLLDMKLLIFHVSGFHDDALIRSTWDEIFTDALVQYQSEGISGQSSALEAEVVKLASRLCPSETAFPLDYITVKLETFGLEHRFSLPPAWTPRLLMRGGVPPGDIFTALRSLYDSQVPPFNSPKALQFLLMDIALFLRDWVQEATRPHTSLSRREFPADIVDSTIERYLKELSGENAAHCEGILKEVRSVIRQMF</sequence>
<protein>
    <submittedName>
        <fullName evidence="7">Related to NUP170-nuclear pore protein</fullName>
    </submittedName>
</protein>
<comment type="similarity">
    <text evidence="2">Belongs to the non-repetitive/WGA-negative nucleoporin family.</text>
</comment>
<gene>
    <name evidence="7" type="ORF">PIIN_05209</name>
</gene>
<dbReference type="STRING" id="1109443.G4TIW5"/>
<dbReference type="EMBL" id="CAFZ01000112">
    <property type="protein sequence ID" value="CCA71270.1"/>
    <property type="molecule type" value="Genomic_DNA"/>
</dbReference>
<dbReference type="FunCoup" id="G4TIW5">
    <property type="interactions" value="813"/>
</dbReference>
<comment type="caution">
    <text evidence="7">The sequence shown here is derived from an EMBL/GenBank/DDBJ whole genome shotgun (WGS) entry which is preliminary data.</text>
</comment>
<dbReference type="Gene3D" id="1.20.58.1780">
    <property type="match status" value="1"/>
</dbReference>
<feature type="domain" description="Nucleoporin Nup133/Nup155-like N-terminal" evidence="6">
    <location>
        <begin position="72"/>
        <end position="400"/>
    </location>
</feature>
<dbReference type="Gene3D" id="1.20.120.1880">
    <property type="entry name" value="Nucleoporin, helical C-terminal domain"/>
    <property type="match status" value="1"/>
</dbReference>
<name>G4TIW5_SERID</name>
<reference evidence="7 8" key="1">
    <citation type="journal article" date="2011" name="PLoS Pathog.">
        <title>Endophytic Life Strategies Decoded by Genome and Transcriptome Analyses of the Mutualistic Root Symbiont Piriformospora indica.</title>
        <authorList>
            <person name="Zuccaro A."/>
            <person name="Lahrmann U."/>
            <person name="Guldener U."/>
            <person name="Langen G."/>
            <person name="Pfiffi S."/>
            <person name="Biedenkopf D."/>
            <person name="Wong P."/>
            <person name="Samans B."/>
            <person name="Grimm C."/>
            <person name="Basiewicz M."/>
            <person name="Murat C."/>
            <person name="Martin F."/>
            <person name="Kogel K.H."/>
        </authorList>
    </citation>
    <scope>NUCLEOTIDE SEQUENCE [LARGE SCALE GENOMIC DNA]</scope>
    <source>
        <strain evidence="7 8">DSM 11827</strain>
    </source>
</reference>
<dbReference type="InParanoid" id="G4TIW5"/>
<dbReference type="GO" id="GO:0036228">
    <property type="term" value="P:protein localization to nuclear inner membrane"/>
    <property type="evidence" value="ECO:0007669"/>
    <property type="project" value="TreeGrafter"/>
</dbReference>
<dbReference type="HOGENOM" id="CLU_000429_0_1_1"/>
<dbReference type="PANTHER" id="PTHR10350">
    <property type="entry name" value="NUCLEAR PORE COMPLEX PROTEIN NUP155"/>
    <property type="match status" value="1"/>
</dbReference>
<dbReference type="GO" id="GO:0006405">
    <property type="term" value="P:RNA export from nucleus"/>
    <property type="evidence" value="ECO:0007669"/>
    <property type="project" value="TreeGrafter"/>
</dbReference>
<proteinExistence type="inferred from homology"/>
<keyword evidence="4" id="KW-0539">Nucleus</keyword>
<evidence type="ECO:0000256" key="1">
    <source>
        <dbReference type="ARBA" id="ARBA00004123"/>
    </source>
</evidence>
<accession>G4TIW5</accession>
<organism evidence="7 8">
    <name type="scientific">Serendipita indica (strain DSM 11827)</name>
    <name type="common">Root endophyte fungus</name>
    <name type="synonym">Piriformospora indica</name>
    <dbReference type="NCBI Taxonomy" id="1109443"/>
    <lineage>
        <taxon>Eukaryota</taxon>
        <taxon>Fungi</taxon>
        <taxon>Dikarya</taxon>
        <taxon>Basidiomycota</taxon>
        <taxon>Agaricomycotina</taxon>
        <taxon>Agaricomycetes</taxon>
        <taxon>Sebacinales</taxon>
        <taxon>Serendipitaceae</taxon>
        <taxon>Serendipita</taxon>
    </lineage>
</organism>
<keyword evidence="3" id="KW-0813">Transport</keyword>
<keyword evidence="8" id="KW-1185">Reference proteome</keyword>
<dbReference type="InterPro" id="IPR042537">
    <property type="entry name" value="Nucleoporin_Nup155_C_2"/>
</dbReference>
<evidence type="ECO:0000256" key="2">
    <source>
        <dbReference type="ARBA" id="ARBA00007373"/>
    </source>
</evidence>
<feature type="domain" description="Nucleoporin Nup133/Nup155-like C-terminal" evidence="5">
    <location>
        <begin position="643"/>
        <end position="1336"/>
    </location>
</feature>
<dbReference type="Gene3D" id="1.25.40.440">
    <property type="entry name" value="Nucleoporin, helical domain, central subdomain"/>
    <property type="match status" value="1"/>
</dbReference>